<dbReference type="AlphaFoldDB" id="A0A017S519"/>
<dbReference type="RefSeq" id="XP_040635786.1">
    <property type="nucleotide sequence ID" value="XM_040777947.1"/>
</dbReference>
<dbReference type="Proteomes" id="UP000019804">
    <property type="component" value="Unassembled WGS sequence"/>
</dbReference>
<evidence type="ECO:0000313" key="2">
    <source>
        <dbReference type="Proteomes" id="UP000019804"/>
    </source>
</evidence>
<name>A0A017S519_ASPRC</name>
<organism evidence="1 2">
    <name type="scientific">Aspergillus ruber (strain CBS 135680)</name>
    <dbReference type="NCBI Taxonomy" id="1388766"/>
    <lineage>
        <taxon>Eukaryota</taxon>
        <taxon>Fungi</taxon>
        <taxon>Dikarya</taxon>
        <taxon>Ascomycota</taxon>
        <taxon>Pezizomycotina</taxon>
        <taxon>Eurotiomycetes</taxon>
        <taxon>Eurotiomycetidae</taxon>
        <taxon>Eurotiales</taxon>
        <taxon>Aspergillaceae</taxon>
        <taxon>Aspergillus</taxon>
        <taxon>Aspergillus subgen. Aspergillus</taxon>
    </lineage>
</organism>
<dbReference type="EMBL" id="KK088439">
    <property type="protein sequence ID" value="EYE92098.1"/>
    <property type="molecule type" value="Genomic_DNA"/>
</dbReference>
<dbReference type="HOGENOM" id="CLU_1434174_0_0_1"/>
<sequence>MSLERISRELYSSQTARGFIPCRHCTSLNWVEGKTFHLYCRLDRGSCSFICIVVDHCVSYYIAAWRELPAGTNEESRDGETFPGRLPHAGDFCGVHSFPPLQGNSFRPPSSTITAISLSNALSMPPSTVKKRTRLITGCQRCRVRHFKCTYTYGCQIPYRIRSHKALQVTQISQLALLAKVPELNVREE</sequence>
<protein>
    <submittedName>
        <fullName evidence="1">Uncharacterized protein</fullName>
    </submittedName>
</protein>
<accession>A0A017S519</accession>
<evidence type="ECO:0000313" key="1">
    <source>
        <dbReference type="EMBL" id="EYE92098.1"/>
    </source>
</evidence>
<gene>
    <name evidence="1" type="ORF">EURHEDRAFT_204233</name>
</gene>
<proteinExistence type="predicted"/>
<keyword evidence="2" id="KW-1185">Reference proteome</keyword>
<dbReference type="GeneID" id="63693071"/>
<reference evidence="2" key="1">
    <citation type="journal article" date="2014" name="Nat. Commun.">
        <title>Genomic adaptations of the halophilic Dead Sea filamentous fungus Eurotium rubrum.</title>
        <authorList>
            <person name="Kis-Papo T."/>
            <person name="Weig A.R."/>
            <person name="Riley R."/>
            <person name="Persoh D."/>
            <person name="Salamov A."/>
            <person name="Sun H."/>
            <person name="Lipzen A."/>
            <person name="Wasser S.P."/>
            <person name="Rambold G."/>
            <person name="Grigoriev I.V."/>
            <person name="Nevo E."/>
        </authorList>
    </citation>
    <scope>NUCLEOTIDE SEQUENCE [LARGE SCALE GENOMIC DNA]</scope>
    <source>
        <strain evidence="2">CBS 135680</strain>
    </source>
</reference>